<evidence type="ECO:0000256" key="4">
    <source>
        <dbReference type="SAM" id="MobiDB-lite"/>
    </source>
</evidence>
<keyword evidence="7" id="KW-1185">Reference proteome</keyword>
<dbReference type="Gene3D" id="1.20.5.170">
    <property type="match status" value="1"/>
</dbReference>
<comment type="caution">
    <text evidence="6">The sequence shown here is derived from an EMBL/GenBank/DDBJ whole genome shotgun (WGS) entry which is preliminary data.</text>
</comment>
<name>A0A2G9GQJ2_9LAMI</name>
<dbReference type="InterPro" id="IPR046347">
    <property type="entry name" value="bZIP_sf"/>
</dbReference>
<dbReference type="PANTHER" id="PTHR22952">
    <property type="entry name" value="CAMP-RESPONSE ELEMENT BINDING PROTEIN-RELATED"/>
    <property type="match status" value="1"/>
</dbReference>
<proteinExistence type="predicted"/>
<dbReference type="EMBL" id="NKXS01004059">
    <property type="protein sequence ID" value="PIN07551.1"/>
    <property type="molecule type" value="Genomic_DNA"/>
</dbReference>
<gene>
    <name evidence="6" type="ORF">CDL12_19878</name>
</gene>
<feature type="domain" description="BZIP" evidence="5">
    <location>
        <begin position="181"/>
        <end position="226"/>
    </location>
</feature>
<feature type="compositionally biased region" description="Basic and acidic residues" evidence="4">
    <location>
        <begin position="173"/>
        <end position="182"/>
    </location>
</feature>
<evidence type="ECO:0000259" key="5">
    <source>
        <dbReference type="PROSITE" id="PS50217"/>
    </source>
</evidence>
<accession>A0A2G9GQJ2</accession>
<dbReference type="OrthoDB" id="644067at2759"/>
<dbReference type="GO" id="GO:0003677">
    <property type="term" value="F:DNA binding"/>
    <property type="evidence" value="ECO:0007669"/>
    <property type="project" value="UniProtKB-KW"/>
</dbReference>
<dbReference type="GO" id="GO:0003700">
    <property type="term" value="F:DNA-binding transcription factor activity"/>
    <property type="evidence" value="ECO:0007669"/>
    <property type="project" value="InterPro"/>
</dbReference>
<dbReference type="Pfam" id="PF00170">
    <property type="entry name" value="bZIP_1"/>
    <property type="match status" value="1"/>
</dbReference>
<comment type="subcellular location">
    <subcellularLocation>
        <location evidence="1">Nucleus</location>
    </subcellularLocation>
</comment>
<dbReference type="Proteomes" id="UP000231279">
    <property type="component" value="Unassembled WGS sequence"/>
</dbReference>
<evidence type="ECO:0000313" key="7">
    <source>
        <dbReference type="Proteomes" id="UP000231279"/>
    </source>
</evidence>
<evidence type="ECO:0000313" key="6">
    <source>
        <dbReference type="EMBL" id="PIN07551.1"/>
    </source>
</evidence>
<dbReference type="SUPFAM" id="SSF57959">
    <property type="entry name" value="Leucine zipper domain"/>
    <property type="match status" value="1"/>
</dbReference>
<dbReference type="GO" id="GO:0045893">
    <property type="term" value="P:positive regulation of DNA-templated transcription"/>
    <property type="evidence" value="ECO:0007669"/>
    <property type="project" value="InterPro"/>
</dbReference>
<dbReference type="SMART" id="SM00338">
    <property type="entry name" value="BRLZ"/>
    <property type="match status" value="1"/>
</dbReference>
<protein>
    <recommendedName>
        <fullName evidence="5">BZIP domain-containing protein</fullName>
    </recommendedName>
</protein>
<sequence>MGSSKKIEGPQNPFLLEQSSSCNFTLDEFLINKPINYNLDELVKNNIIPSQECRVAQNPSSSYSSSSSPPIFQPNLKPVEEYPVQTGAENQFEGFVENNPAPLMAKIDHDLSEWEQKEMVLPSMPLQAIVGSNFQVSSEINNGFENKLIMDLAFLDYNKQLKNTGKCLDSQGESERKAESAERKKRRMIKNRESAARSRARKQAYTNQLQQNVLQLQNTNNWLRKRKEVNNLLDTRSMSAPRHQLRRTSSAEF</sequence>
<dbReference type="PROSITE" id="PS00036">
    <property type="entry name" value="BZIP_BASIC"/>
    <property type="match status" value="1"/>
</dbReference>
<dbReference type="InterPro" id="IPR043452">
    <property type="entry name" value="BZIP46-like"/>
</dbReference>
<reference evidence="7" key="1">
    <citation type="journal article" date="2018" name="Gigascience">
        <title>Genome assembly of the Pink Ipe (Handroanthus impetiginosus, Bignoniaceae), a highly valued, ecologically keystone Neotropical timber forest tree.</title>
        <authorList>
            <person name="Silva-Junior O.B."/>
            <person name="Grattapaglia D."/>
            <person name="Novaes E."/>
            <person name="Collevatti R.G."/>
        </authorList>
    </citation>
    <scope>NUCLEOTIDE SEQUENCE [LARGE SCALE GENOMIC DNA]</scope>
    <source>
        <strain evidence="7">cv. UFG-1</strain>
    </source>
</reference>
<dbReference type="GO" id="GO:0005634">
    <property type="term" value="C:nucleus"/>
    <property type="evidence" value="ECO:0007669"/>
    <property type="project" value="UniProtKB-SubCell"/>
</dbReference>
<evidence type="ECO:0000256" key="3">
    <source>
        <dbReference type="ARBA" id="ARBA00023242"/>
    </source>
</evidence>
<evidence type="ECO:0000256" key="2">
    <source>
        <dbReference type="ARBA" id="ARBA00023125"/>
    </source>
</evidence>
<keyword evidence="2" id="KW-0238">DNA-binding</keyword>
<dbReference type="STRING" id="429701.A0A2G9GQJ2"/>
<evidence type="ECO:0000256" key="1">
    <source>
        <dbReference type="ARBA" id="ARBA00004123"/>
    </source>
</evidence>
<organism evidence="6 7">
    <name type="scientific">Handroanthus impetiginosus</name>
    <dbReference type="NCBI Taxonomy" id="429701"/>
    <lineage>
        <taxon>Eukaryota</taxon>
        <taxon>Viridiplantae</taxon>
        <taxon>Streptophyta</taxon>
        <taxon>Embryophyta</taxon>
        <taxon>Tracheophyta</taxon>
        <taxon>Spermatophyta</taxon>
        <taxon>Magnoliopsida</taxon>
        <taxon>eudicotyledons</taxon>
        <taxon>Gunneridae</taxon>
        <taxon>Pentapetalae</taxon>
        <taxon>asterids</taxon>
        <taxon>lamiids</taxon>
        <taxon>Lamiales</taxon>
        <taxon>Bignoniaceae</taxon>
        <taxon>Crescentiina</taxon>
        <taxon>Tabebuia alliance</taxon>
        <taxon>Handroanthus</taxon>
    </lineage>
</organism>
<feature type="region of interest" description="Disordered" evidence="4">
    <location>
        <begin position="233"/>
        <end position="253"/>
    </location>
</feature>
<dbReference type="AlphaFoldDB" id="A0A2G9GQJ2"/>
<dbReference type="PROSITE" id="PS50217">
    <property type="entry name" value="BZIP"/>
    <property type="match status" value="1"/>
</dbReference>
<dbReference type="PANTHER" id="PTHR22952:SF404">
    <property type="entry name" value="BZIP DOMAIN-CONTAINING PROTEIN"/>
    <property type="match status" value="1"/>
</dbReference>
<feature type="region of interest" description="Disordered" evidence="4">
    <location>
        <begin position="165"/>
        <end position="202"/>
    </location>
</feature>
<dbReference type="InterPro" id="IPR004827">
    <property type="entry name" value="bZIP"/>
</dbReference>
<keyword evidence="3" id="KW-0539">Nucleus</keyword>